<evidence type="ECO:0000313" key="5">
    <source>
        <dbReference type="Proteomes" id="UP000196228"/>
    </source>
</evidence>
<dbReference type="PANTHER" id="PTHR24220">
    <property type="entry name" value="IMPORT ATP-BINDING PROTEIN"/>
    <property type="match status" value="1"/>
</dbReference>
<dbReference type="GO" id="GO:0005886">
    <property type="term" value="C:plasma membrane"/>
    <property type="evidence" value="ECO:0007669"/>
    <property type="project" value="TreeGrafter"/>
</dbReference>
<dbReference type="GO" id="GO:0005524">
    <property type="term" value="F:ATP binding"/>
    <property type="evidence" value="ECO:0007669"/>
    <property type="project" value="UniProtKB-KW"/>
</dbReference>
<dbReference type="InterPro" id="IPR015854">
    <property type="entry name" value="ABC_transpr_LolD-like"/>
</dbReference>
<dbReference type="GO" id="GO:0022857">
    <property type="term" value="F:transmembrane transporter activity"/>
    <property type="evidence" value="ECO:0007669"/>
    <property type="project" value="TreeGrafter"/>
</dbReference>
<dbReference type="InterPro" id="IPR027417">
    <property type="entry name" value="P-loop_NTPase"/>
</dbReference>
<dbReference type="RefSeq" id="WP_087470562.1">
    <property type="nucleotide sequence ID" value="NZ_CP021383.1"/>
</dbReference>
<evidence type="ECO:0000256" key="2">
    <source>
        <dbReference type="ARBA" id="ARBA00022840"/>
    </source>
</evidence>
<dbReference type="OrthoDB" id="4425833at2"/>
<accession>A0A1Y0HVH8</accession>
<dbReference type="SMART" id="SM00382">
    <property type="entry name" value="AAA"/>
    <property type="match status" value="1"/>
</dbReference>
<dbReference type="PROSITE" id="PS50893">
    <property type="entry name" value="ABC_TRANSPORTER_2"/>
    <property type="match status" value="1"/>
</dbReference>
<organism evidence="4 5">
    <name type="scientific">Cellulosimicrobium cellulans</name>
    <name type="common">Arthrobacter luteus</name>
    <dbReference type="NCBI Taxonomy" id="1710"/>
    <lineage>
        <taxon>Bacteria</taxon>
        <taxon>Bacillati</taxon>
        <taxon>Actinomycetota</taxon>
        <taxon>Actinomycetes</taxon>
        <taxon>Micrococcales</taxon>
        <taxon>Promicromonosporaceae</taxon>
        <taxon>Cellulosimicrobium</taxon>
    </lineage>
</organism>
<dbReference type="Proteomes" id="UP000196228">
    <property type="component" value="Chromosome"/>
</dbReference>
<dbReference type="SUPFAM" id="SSF52540">
    <property type="entry name" value="P-loop containing nucleoside triphosphate hydrolases"/>
    <property type="match status" value="1"/>
</dbReference>
<dbReference type="InterPro" id="IPR003439">
    <property type="entry name" value="ABC_transporter-like_ATP-bd"/>
</dbReference>
<dbReference type="PROSITE" id="PS00211">
    <property type="entry name" value="ABC_TRANSPORTER_1"/>
    <property type="match status" value="1"/>
</dbReference>
<evidence type="ECO:0000256" key="1">
    <source>
        <dbReference type="ARBA" id="ARBA00022741"/>
    </source>
</evidence>
<gene>
    <name evidence="4" type="ORF">CBR64_08580</name>
</gene>
<keyword evidence="1" id="KW-0547">Nucleotide-binding</keyword>
<proteinExistence type="predicted"/>
<evidence type="ECO:0000259" key="3">
    <source>
        <dbReference type="PROSITE" id="PS50893"/>
    </source>
</evidence>
<sequence>MRVDVIDAAIAFGPVPVFAGLTATFEPARVTALVGPSGSGKSSLLAAVAGYQPLATGRIELHGIDGAPRPPSPGVVAWVPQGSNALGRRSVLDNVLVAPLAAGRPGREARDTARAALDQVGLADRADEQARRLSGGELQRVALARALASGKELILADEPSANLDAANTELVARILAGLVSHATIVVATHDPVLVAAADATVPLRREAVVRA</sequence>
<feature type="domain" description="ABC transporter" evidence="3">
    <location>
        <begin position="3"/>
        <end position="211"/>
    </location>
</feature>
<reference evidence="4 5" key="1">
    <citation type="submission" date="2017-05" db="EMBL/GenBank/DDBJ databases">
        <authorList>
            <person name="Song R."/>
            <person name="Chenine A.L."/>
            <person name="Ruprecht R.M."/>
        </authorList>
    </citation>
    <scope>NUCLEOTIDE SEQUENCE [LARGE SCALE GENOMIC DNA]</scope>
    <source>
        <strain evidence="4 5">PSBB019</strain>
    </source>
</reference>
<dbReference type="Gene3D" id="3.40.50.300">
    <property type="entry name" value="P-loop containing nucleotide triphosphate hydrolases"/>
    <property type="match status" value="1"/>
</dbReference>
<dbReference type="EMBL" id="CP021383">
    <property type="protein sequence ID" value="ARU51526.1"/>
    <property type="molecule type" value="Genomic_DNA"/>
</dbReference>
<keyword evidence="2" id="KW-0067">ATP-binding</keyword>
<dbReference type="KEGG" id="cceu:CBR64_08580"/>
<dbReference type="Pfam" id="PF00005">
    <property type="entry name" value="ABC_tran"/>
    <property type="match status" value="1"/>
</dbReference>
<name>A0A1Y0HVH8_CELCE</name>
<dbReference type="InterPro" id="IPR017871">
    <property type="entry name" value="ABC_transporter-like_CS"/>
</dbReference>
<dbReference type="GO" id="GO:0016887">
    <property type="term" value="F:ATP hydrolysis activity"/>
    <property type="evidence" value="ECO:0007669"/>
    <property type="project" value="InterPro"/>
</dbReference>
<evidence type="ECO:0000313" key="4">
    <source>
        <dbReference type="EMBL" id="ARU51526.1"/>
    </source>
</evidence>
<protein>
    <recommendedName>
        <fullName evidence="3">ABC transporter domain-containing protein</fullName>
    </recommendedName>
</protein>
<dbReference type="InterPro" id="IPR003593">
    <property type="entry name" value="AAA+_ATPase"/>
</dbReference>
<dbReference type="AlphaFoldDB" id="A0A1Y0HVH8"/>